<evidence type="ECO:0000256" key="1">
    <source>
        <dbReference type="ARBA" id="ARBA00011955"/>
    </source>
</evidence>
<name>A0A1K1LX56_RUMFL</name>
<comment type="catalytic activity">
    <reaction evidence="9 10 12">
        <text>L-threonyl-[protein] + FAD = FMN-L-threonyl-[protein] + AMP + H(+)</text>
        <dbReference type="Rhea" id="RHEA:36847"/>
        <dbReference type="Rhea" id="RHEA-COMP:11060"/>
        <dbReference type="Rhea" id="RHEA-COMP:11061"/>
        <dbReference type="ChEBI" id="CHEBI:15378"/>
        <dbReference type="ChEBI" id="CHEBI:30013"/>
        <dbReference type="ChEBI" id="CHEBI:57692"/>
        <dbReference type="ChEBI" id="CHEBI:74257"/>
        <dbReference type="ChEBI" id="CHEBI:456215"/>
        <dbReference type="EC" id="2.7.1.180"/>
    </reaction>
</comment>
<dbReference type="EC" id="2.7.1.180" evidence="1 10"/>
<evidence type="ECO:0000256" key="10">
    <source>
        <dbReference type="PIRNR" id="PIRNR006268"/>
    </source>
</evidence>
<comment type="cofactor">
    <cofactor evidence="11">
        <name>Mg(2+)</name>
        <dbReference type="ChEBI" id="CHEBI:18420"/>
    </cofactor>
    <cofactor evidence="11">
        <name>Mn(2+)</name>
        <dbReference type="ChEBI" id="CHEBI:29035"/>
    </cofactor>
    <text evidence="11">Magnesium. Can also use manganese.</text>
</comment>
<keyword evidence="12" id="KW-0472">Membrane</keyword>
<evidence type="ECO:0000256" key="11">
    <source>
        <dbReference type="PIRSR" id="PIRSR006268-2"/>
    </source>
</evidence>
<protein>
    <recommendedName>
        <fullName evidence="2 10">FAD:protein FMN transferase</fullName>
        <ecNumber evidence="1 10">2.7.1.180</ecNumber>
    </recommendedName>
    <alternativeName>
        <fullName evidence="8 10">Flavin transferase</fullName>
    </alternativeName>
</protein>
<dbReference type="Pfam" id="PF02424">
    <property type="entry name" value="ApbE"/>
    <property type="match status" value="1"/>
</dbReference>
<dbReference type="PROSITE" id="PS51257">
    <property type="entry name" value="PROKAR_LIPOPROTEIN"/>
    <property type="match status" value="1"/>
</dbReference>
<organism evidence="14 15">
    <name type="scientific">Ruminococcus flavefaciens</name>
    <dbReference type="NCBI Taxonomy" id="1265"/>
    <lineage>
        <taxon>Bacteria</taxon>
        <taxon>Bacillati</taxon>
        <taxon>Bacillota</taxon>
        <taxon>Clostridia</taxon>
        <taxon>Eubacteriales</taxon>
        <taxon>Oscillospiraceae</taxon>
        <taxon>Ruminococcus</taxon>
    </lineage>
</organism>
<comment type="function">
    <text evidence="12">Flavin transferase that catalyzes the transfer of the FMN moiety of FAD and its covalent binding to the hydroxyl group of a threonine residue in a target flavoprotein.</text>
</comment>
<dbReference type="EMBL" id="FPIP01000001">
    <property type="protein sequence ID" value="SFW15460.1"/>
    <property type="molecule type" value="Genomic_DNA"/>
</dbReference>
<dbReference type="InterPro" id="IPR024932">
    <property type="entry name" value="ApbE"/>
</dbReference>
<keyword evidence="3 10" id="KW-0285">Flavoprotein</keyword>
<keyword evidence="12" id="KW-0997">Cell inner membrane</keyword>
<evidence type="ECO:0000256" key="9">
    <source>
        <dbReference type="ARBA" id="ARBA00048540"/>
    </source>
</evidence>
<evidence type="ECO:0000256" key="5">
    <source>
        <dbReference type="ARBA" id="ARBA00022723"/>
    </source>
</evidence>
<evidence type="ECO:0000256" key="7">
    <source>
        <dbReference type="ARBA" id="ARBA00022842"/>
    </source>
</evidence>
<dbReference type="GO" id="GO:0016740">
    <property type="term" value="F:transferase activity"/>
    <property type="evidence" value="ECO:0007669"/>
    <property type="project" value="UniProtKB-UniRule"/>
</dbReference>
<dbReference type="AlphaFoldDB" id="A0A1K1LX56"/>
<feature type="binding site" evidence="11">
    <location>
        <position position="290"/>
    </location>
    <ligand>
        <name>Mg(2+)</name>
        <dbReference type="ChEBI" id="CHEBI:18420"/>
    </ligand>
</feature>
<evidence type="ECO:0000256" key="12">
    <source>
        <dbReference type="RuleBase" id="RU363002"/>
    </source>
</evidence>
<dbReference type="Gene3D" id="3.10.520.10">
    <property type="entry name" value="ApbE-like domains"/>
    <property type="match status" value="1"/>
</dbReference>
<evidence type="ECO:0000256" key="3">
    <source>
        <dbReference type="ARBA" id="ARBA00022630"/>
    </source>
</evidence>
<keyword evidence="13" id="KW-0175">Coiled coil</keyword>
<gene>
    <name evidence="14" type="ORF">SAMN02910280_0837</name>
</gene>
<comment type="similarity">
    <text evidence="10 12">Belongs to the ApbE family.</text>
</comment>
<dbReference type="GO" id="GO:0005886">
    <property type="term" value="C:plasma membrane"/>
    <property type="evidence" value="ECO:0007669"/>
    <property type="project" value="UniProtKB-SubCell"/>
</dbReference>
<evidence type="ECO:0000256" key="2">
    <source>
        <dbReference type="ARBA" id="ARBA00016337"/>
    </source>
</evidence>
<evidence type="ECO:0000256" key="8">
    <source>
        <dbReference type="ARBA" id="ARBA00031306"/>
    </source>
</evidence>
<evidence type="ECO:0000313" key="15">
    <source>
        <dbReference type="Proteomes" id="UP000183461"/>
    </source>
</evidence>
<dbReference type="InterPro" id="IPR003374">
    <property type="entry name" value="ApbE-like_sf"/>
</dbReference>
<keyword evidence="12 14" id="KW-0449">Lipoprotein</keyword>
<keyword evidence="12" id="KW-1003">Cell membrane</keyword>
<keyword evidence="7 10" id="KW-0460">Magnesium</keyword>
<dbReference type="PIRSF" id="PIRSF006268">
    <property type="entry name" value="ApbE"/>
    <property type="match status" value="1"/>
</dbReference>
<keyword evidence="5 10" id="KW-0479">Metal-binding</keyword>
<comment type="subcellular location">
    <subcellularLocation>
        <location evidence="12">Cell inner membrane</location>
        <topology evidence="12">Lipid-anchor</topology>
        <orientation evidence="12">Periplasmic side</orientation>
    </subcellularLocation>
</comment>
<dbReference type="SUPFAM" id="SSF143631">
    <property type="entry name" value="ApbE-like"/>
    <property type="match status" value="1"/>
</dbReference>
<evidence type="ECO:0000256" key="13">
    <source>
        <dbReference type="SAM" id="Coils"/>
    </source>
</evidence>
<dbReference type="PANTHER" id="PTHR30040:SF2">
    <property type="entry name" value="FAD:PROTEIN FMN TRANSFERASE"/>
    <property type="match status" value="1"/>
</dbReference>
<accession>A0A1K1LX56</accession>
<feature type="binding site" evidence="11">
    <location>
        <position position="172"/>
    </location>
    <ligand>
        <name>Mg(2+)</name>
        <dbReference type="ChEBI" id="CHEBI:18420"/>
    </ligand>
</feature>
<sequence>MSLRKNLVFTVIAAVSILCGCADKTNNDKNIAVTRDVFAMDTYMNLKAYGKNAEPALEEAEKRIHELENELSATSEQSDIWKINHSSGEETAVSRDTAALIDKALEIGNSTHGALDITIFPVLKEWGFTTEKYHIPDENKLKSLLENVDYRQIKLNDKTVSIPEKSEIDLGALAKGYTGDEIMEVFKSHSIDSAIVSLGGNVQALGSKPDGTNWKVAVRDPFSPENDMCVVEISDKAVITSGNYERFFTGDDGKRYWHIIDPADGYPADNGFVSVTVIGENGLNCDCLSTALFVAGIDGYKDIMMDYPNYDFIFVTDDEKILYTGGIKDKFQNISSMSAEVIDID</sequence>
<keyword evidence="4 10" id="KW-0808">Transferase</keyword>
<reference evidence="14 15" key="1">
    <citation type="submission" date="2016-11" db="EMBL/GenBank/DDBJ databases">
        <authorList>
            <person name="Jaros S."/>
            <person name="Januszkiewicz K."/>
            <person name="Wedrychowicz H."/>
        </authorList>
    </citation>
    <scope>NUCLEOTIDE SEQUENCE [LARGE SCALE GENOMIC DNA]</scope>
    <source>
        <strain evidence="14 15">YL228</strain>
    </source>
</reference>
<evidence type="ECO:0000256" key="4">
    <source>
        <dbReference type="ARBA" id="ARBA00022679"/>
    </source>
</evidence>
<feature type="coiled-coil region" evidence="13">
    <location>
        <begin position="50"/>
        <end position="77"/>
    </location>
</feature>
<dbReference type="GO" id="GO:0046872">
    <property type="term" value="F:metal ion binding"/>
    <property type="evidence" value="ECO:0007669"/>
    <property type="project" value="UniProtKB-UniRule"/>
</dbReference>
<dbReference type="Proteomes" id="UP000183461">
    <property type="component" value="Unassembled WGS sequence"/>
</dbReference>
<evidence type="ECO:0000313" key="14">
    <source>
        <dbReference type="EMBL" id="SFW15460.1"/>
    </source>
</evidence>
<proteinExistence type="inferred from homology"/>
<dbReference type="RefSeq" id="WP_072299214.1">
    <property type="nucleotide sequence ID" value="NZ_FPIP01000001.1"/>
</dbReference>
<dbReference type="PANTHER" id="PTHR30040">
    <property type="entry name" value="THIAMINE BIOSYNTHESIS LIPOPROTEIN APBE"/>
    <property type="match status" value="1"/>
</dbReference>
<evidence type="ECO:0000256" key="6">
    <source>
        <dbReference type="ARBA" id="ARBA00022827"/>
    </source>
</evidence>
<keyword evidence="6 10" id="KW-0274">FAD</keyword>
<feature type="binding site" evidence="11">
    <location>
        <position position="286"/>
    </location>
    <ligand>
        <name>Mg(2+)</name>
        <dbReference type="ChEBI" id="CHEBI:18420"/>
    </ligand>
</feature>